<feature type="compositionally biased region" description="Pro residues" evidence="1">
    <location>
        <begin position="198"/>
        <end position="215"/>
    </location>
</feature>
<name>A0A1Y2IUK8_TRAC3</name>
<feature type="compositionally biased region" description="Basic and acidic residues" evidence="1">
    <location>
        <begin position="156"/>
        <end position="181"/>
    </location>
</feature>
<evidence type="ECO:0000313" key="2">
    <source>
        <dbReference type="EMBL" id="OSD04830.1"/>
    </source>
</evidence>
<dbReference type="AlphaFoldDB" id="A0A1Y2IUK8"/>
<dbReference type="Proteomes" id="UP000193067">
    <property type="component" value="Unassembled WGS sequence"/>
</dbReference>
<keyword evidence="3" id="KW-1185">Reference proteome</keyword>
<evidence type="ECO:0000256" key="1">
    <source>
        <dbReference type="SAM" id="MobiDB-lite"/>
    </source>
</evidence>
<feature type="region of interest" description="Disordered" evidence="1">
    <location>
        <begin position="54"/>
        <end position="102"/>
    </location>
</feature>
<accession>A0A1Y2IUK8</accession>
<gene>
    <name evidence="2" type="ORF">PYCCODRAFT_1443643</name>
</gene>
<dbReference type="OrthoDB" id="3265863at2759"/>
<feature type="region of interest" description="Disordered" evidence="1">
    <location>
        <begin position="156"/>
        <end position="275"/>
    </location>
</feature>
<proteinExistence type="predicted"/>
<dbReference type="EMBL" id="KZ084095">
    <property type="protein sequence ID" value="OSD04830.1"/>
    <property type="molecule type" value="Genomic_DNA"/>
</dbReference>
<reference evidence="2 3" key="1">
    <citation type="journal article" date="2015" name="Biotechnol. Biofuels">
        <title>Enhanced degradation of softwood versus hardwood by the white-rot fungus Pycnoporus coccineus.</title>
        <authorList>
            <person name="Couturier M."/>
            <person name="Navarro D."/>
            <person name="Chevret D."/>
            <person name="Henrissat B."/>
            <person name="Piumi F."/>
            <person name="Ruiz-Duenas F.J."/>
            <person name="Martinez A.T."/>
            <person name="Grigoriev I.V."/>
            <person name="Riley R."/>
            <person name="Lipzen A."/>
            <person name="Berrin J.G."/>
            <person name="Master E.R."/>
            <person name="Rosso M.N."/>
        </authorList>
    </citation>
    <scope>NUCLEOTIDE SEQUENCE [LARGE SCALE GENOMIC DNA]</scope>
    <source>
        <strain evidence="2 3">BRFM310</strain>
    </source>
</reference>
<sequence>MGRPLFSSARQPAVRVQPEPHYPSYEKWSYANAFDPDAEEFFENDDAVYEAFIDPGQQIQLPGSSPLPATVIEAEPISSPSSSEASSSGRGSPMEAYPRDMRPATYAGLLGLDETRLPVPTPRNPTLDAQIDAVRGLPADQRVNYYLSLIEQMEVARQRDEDSGESREDMGQARPTARDRVPTYLDLPQEESRASTPEPVPYVPATPRPSTPPMQPASAYLSPSPPPSVTPRLYSWTAFPPATLPPPASPLTNRGARASVARLPTPSLVAAHRAA</sequence>
<feature type="compositionally biased region" description="Low complexity" evidence="1">
    <location>
        <begin position="72"/>
        <end position="88"/>
    </location>
</feature>
<feature type="region of interest" description="Disordered" evidence="1">
    <location>
        <begin position="1"/>
        <end position="21"/>
    </location>
</feature>
<evidence type="ECO:0000313" key="3">
    <source>
        <dbReference type="Proteomes" id="UP000193067"/>
    </source>
</evidence>
<protein>
    <submittedName>
        <fullName evidence="2">Uncharacterized protein</fullName>
    </submittedName>
</protein>
<organism evidence="2 3">
    <name type="scientific">Trametes coccinea (strain BRFM310)</name>
    <name type="common">Pycnoporus coccineus</name>
    <dbReference type="NCBI Taxonomy" id="1353009"/>
    <lineage>
        <taxon>Eukaryota</taxon>
        <taxon>Fungi</taxon>
        <taxon>Dikarya</taxon>
        <taxon>Basidiomycota</taxon>
        <taxon>Agaricomycotina</taxon>
        <taxon>Agaricomycetes</taxon>
        <taxon>Polyporales</taxon>
        <taxon>Polyporaceae</taxon>
        <taxon>Trametes</taxon>
    </lineage>
</organism>